<dbReference type="GO" id="GO:0008017">
    <property type="term" value="F:microtubule binding"/>
    <property type="evidence" value="ECO:0007669"/>
    <property type="project" value="TreeGrafter"/>
</dbReference>
<evidence type="ECO:0000256" key="1">
    <source>
        <dbReference type="ARBA" id="ARBA00010016"/>
    </source>
</evidence>
<feature type="compositionally biased region" description="Low complexity" evidence="2">
    <location>
        <begin position="103"/>
        <end position="128"/>
    </location>
</feature>
<feature type="compositionally biased region" description="Polar residues" evidence="2">
    <location>
        <begin position="346"/>
        <end position="356"/>
    </location>
</feature>
<evidence type="ECO:0000256" key="2">
    <source>
        <dbReference type="SAM" id="MobiDB-lite"/>
    </source>
</evidence>
<feature type="region of interest" description="Disordered" evidence="2">
    <location>
        <begin position="68"/>
        <end position="138"/>
    </location>
</feature>
<dbReference type="Pfam" id="PF04484">
    <property type="entry name" value="QWRF"/>
    <property type="match status" value="1"/>
</dbReference>
<dbReference type="GO" id="GO:0005737">
    <property type="term" value="C:cytoplasm"/>
    <property type="evidence" value="ECO:0007669"/>
    <property type="project" value="TreeGrafter"/>
</dbReference>
<dbReference type="RefSeq" id="XP_039146404.1">
    <property type="nucleotide sequence ID" value="XM_039290470.1"/>
</dbReference>
<gene>
    <name evidence="4 5" type="primary">LOC120283734</name>
</gene>
<evidence type="ECO:0000313" key="4">
    <source>
        <dbReference type="RefSeq" id="XP_039146396.1"/>
    </source>
</evidence>
<dbReference type="Proteomes" id="UP001515500">
    <property type="component" value="Chromosome 3"/>
</dbReference>
<comment type="similarity">
    <text evidence="1">Belongs to the QWRF family.</text>
</comment>
<dbReference type="InterPro" id="IPR007573">
    <property type="entry name" value="QWRF"/>
</dbReference>
<evidence type="ECO:0000313" key="5">
    <source>
        <dbReference type="RefSeq" id="XP_039146404.1"/>
    </source>
</evidence>
<name>A0AB40D263_DIOCR</name>
<dbReference type="PANTHER" id="PTHR31807">
    <property type="entry name" value="AUGMIN FAMILY MEMBER"/>
    <property type="match status" value="1"/>
</dbReference>
<protein>
    <submittedName>
        <fullName evidence="4 5">AUGMIN subunit 8-like</fullName>
    </submittedName>
</protein>
<reference evidence="4 5" key="1">
    <citation type="submission" date="2025-04" db="UniProtKB">
        <authorList>
            <consortium name="RefSeq"/>
        </authorList>
    </citation>
    <scope>IDENTIFICATION</scope>
</reference>
<feature type="compositionally biased region" description="Basic and acidic residues" evidence="2">
    <location>
        <begin position="178"/>
        <end position="188"/>
    </location>
</feature>
<sequence>MDMSSLEPLGMVAQQKALLKDNIPWHPLVSSEKNNAVLHSRKSQVQEIGPRYKSTISSTVVSTLPARKRCPSPNAEKLSPASGVLLTRRSQSAERRCPSTFTSKNSAASSLSSRPSITYSPSSMSTTPIRDSMPEVHNTSRRLLSNRTHDGLWPSMRSLTTSFQSESVSSPAGRKVKPVRDSSPDHSLKSLVNVDSERKRTPLRRLNATDQSENFQPAENPHLRVVEQHRWPRISGSKLPANTPSRIMDLNEKVNRSNSLPDVARVVSPRRLLASNCSGNRLRQSGSEVLRSVHSCRSVDIKHEISAAVNISPDWSGMVTSVTRSNRTQSFSSSSLHRPLSPKKTLASSTTSRGMQSPSKTRSSSPFSSSSTATGQAAAMSSFLDYIVDARKGKKNANQIEDTYHLRLLYNRNLQWRFLNAISVAASVIQKVATEDALCGVWNTTSELRDSVNLKRVNLLCLKEETKLDVILREQLAYLEDWAALEKEHSGSLSAATEALKASTLCLPVSGGSKVDIRAIKNAISSAVDTMQKIGSSVCYSLSKVVNMNHLATELSDAAMIEMAMIDECGDLLASAAAMQMQEFSLKTQLMQLRLENVHKMQ</sequence>
<feature type="region of interest" description="Disordered" evidence="2">
    <location>
        <begin position="162"/>
        <end position="200"/>
    </location>
</feature>
<dbReference type="AlphaFoldDB" id="A0AB40D263"/>
<dbReference type="GO" id="GO:0051225">
    <property type="term" value="P:spindle assembly"/>
    <property type="evidence" value="ECO:0007669"/>
    <property type="project" value="TreeGrafter"/>
</dbReference>
<dbReference type="GO" id="GO:0005880">
    <property type="term" value="C:nuclear microtubule"/>
    <property type="evidence" value="ECO:0007669"/>
    <property type="project" value="TreeGrafter"/>
</dbReference>
<feature type="compositionally biased region" description="Low complexity" evidence="2">
    <location>
        <begin position="357"/>
        <end position="372"/>
    </location>
</feature>
<feature type="region of interest" description="Disordered" evidence="2">
    <location>
        <begin position="329"/>
        <end position="372"/>
    </location>
</feature>
<keyword evidence="3" id="KW-1185">Reference proteome</keyword>
<accession>A0AB40D263</accession>
<dbReference type="PANTHER" id="PTHR31807:SF37">
    <property type="entry name" value="HAUS AUGMIN-LIKE COMPLEX SUBUNIT 8"/>
    <property type="match status" value="1"/>
</dbReference>
<dbReference type="RefSeq" id="XP_039146396.1">
    <property type="nucleotide sequence ID" value="XM_039290462.1"/>
</dbReference>
<dbReference type="GeneID" id="120283734"/>
<evidence type="ECO:0000313" key="3">
    <source>
        <dbReference type="Proteomes" id="UP001515500"/>
    </source>
</evidence>
<organism evidence="3 5">
    <name type="scientific">Dioscorea cayennensis subsp. rotundata</name>
    <name type="common">White Guinea yam</name>
    <name type="synonym">Dioscorea rotundata</name>
    <dbReference type="NCBI Taxonomy" id="55577"/>
    <lineage>
        <taxon>Eukaryota</taxon>
        <taxon>Viridiplantae</taxon>
        <taxon>Streptophyta</taxon>
        <taxon>Embryophyta</taxon>
        <taxon>Tracheophyta</taxon>
        <taxon>Spermatophyta</taxon>
        <taxon>Magnoliopsida</taxon>
        <taxon>Liliopsida</taxon>
        <taxon>Dioscoreales</taxon>
        <taxon>Dioscoreaceae</taxon>
        <taxon>Dioscorea</taxon>
    </lineage>
</organism>
<proteinExistence type="inferred from homology"/>